<sequence>MASGTVAESEIEEEEEIKLGSYDGKVRVLREDEDAAAGEIMFWRGIHRIPILKAILLYKQDLLHSSFNAHKNAVVLCNLLSKGQGDVPTVIGPWNRTRSCCREPERR</sequence>
<organism evidence="1 2">
    <name type="scientific">Dovyalis caffra</name>
    <dbReference type="NCBI Taxonomy" id="77055"/>
    <lineage>
        <taxon>Eukaryota</taxon>
        <taxon>Viridiplantae</taxon>
        <taxon>Streptophyta</taxon>
        <taxon>Embryophyta</taxon>
        <taxon>Tracheophyta</taxon>
        <taxon>Spermatophyta</taxon>
        <taxon>Magnoliopsida</taxon>
        <taxon>eudicotyledons</taxon>
        <taxon>Gunneridae</taxon>
        <taxon>Pentapetalae</taxon>
        <taxon>rosids</taxon>
        <taxon>fabids</taxon>
        <taxon>Malpighiales</taxon>
        <taxon>Salicaceae</taxon>
        <taxon>Flacourtieae</taxon>
        <taxon>Dovyalis</taxon>
    </lineage>
</organism>
<comment type="caution">
    <text evidence="1">The sequence shown here is derived from an EMBL/GenBank/DDBJ whole genome shotgun (WGS) entry which is preliminary data.</text>
</comment>
<protein>
    <submittedName>
        <fullName evidence="1">Uncharacterized protein</fullName>
    </submittedName>
</protein>
<dbReference type="Proteomes" id="UP001314170">
    <property type="component" value="Unassembled WGS sequence"/>
</dbReference>
<name>A0AAV1S656_9ROSI</name>
<accession>A0AAV1S656</accession>
<dbReference type="EMBL" id="CAWUPB010001173">
    <property type="protein sequence ID" value="CAK7345965.1"/>
    <property type="molecule type" value="Genomic_DNA"/>
</dbReference>
<keyword evidence="2" id="KW-1185">Reference proteome</keyword>
<evidence type="ECO:0000313" key="2">
    <source>
        <dbReference type="Proteomes" id="UP001314170"/>
    </source>
</evidence>
<evidence type="ECO:0000313" key="1">
    <source>
        <dbReference type="EMBL" id="CAK7345965.1"/>
    </source>
</evidence>
<gene>
    <name evidence="1" type="ORF">DCAF_LOCUS18628</name>
</gene>
<dbReference type="AlphaFoldDB" id="A0AAV1S656"/>
<reference evidence="1 2" key="1">
    <citation type="submission" date="2024-01" db="EMBL/GenBank/DDBJ databases">
        <authorList>
            <person name="Waweru B."/>
        </authorList>
    </citation>
    <scope>NUCLEOTIDE SEQUENCE [LARGE SCALE GENOMIC DNA]</scope>
</reference>
<proteinExistence type="predicted"/>